<dbReference type="InterPro" id="IPR019587">
    <property type="entry name" value="Polyketide_cyclase/dehydratase"/>
</dbReference>
<dbReference type="Proteomes" id="UP000004662">
    <property type="component" value="Chromosome"/>
</dbReference>
<dbReference type="AlphaFoldDB" id="G7Q3S5"/>
<proteinExistence type="predicted"/>
<dbReference type="Gene3D" id="3.30.530.20">
    <property type="match status" value="1"/>
</dbReference>
<evidence type="ECO:0000313" key="2">
    <source>
        <dbReference type="Proteomes" id="UP000004662"/>
    </source>
</evidence>
<sequence length="173" mass="19586">MVRFDLVTIWRIGASLPDVWQALTEPSRWPEWWPGLETAIELDKDGTDGPLPDDRRRFVWKGVFPYRLTTDIRIVHVEPFRTIEAVASGDVAGTGVWRFAARGGLTEARHEWRVRVTAPWLSVLSRLARPLVCWNHGKIMEWGAHGLARRLGAGCCIVEKEPALPAEGQGQRQ</sequence>
<keyword evidence="2" id="KW-1185">Reference proteome</keyword>
<dbReference type="eggNOG" id="COG3832">
    <property type="taxonomic scope" value="Bacteria"/>
</dbReference>
<dbReference type="HOGENOM" id="CLU_114455_0_0_7"/>
<dbReference type="InterPro" id="IPR023393">
    <property type="entry name" value="START-like_dom_sf"/>
</dbReference>
<name>G7Q3S5_9BACT</name>
<protein>
    <submittedName>
        <fullName evidence="1">Polyketide cyclase/dehydrase</fullName>
    </submittedName>
</protein>
<organism evidence="1 2">
    <name type="scientific">Solidesulfovibrio carbinoliphilus subsp. oakridgensis</name>
    <dbReference type="NCBI Taxonomy" id="694327"/>
    <lineage>
        <taxon>Bacteria</taxon>
        <taxon>Pseudomonadati</taxon>
        <taxon>Thermodesulfobacteriota</taxon>
        <taxon>Desulfovibrionia</taxon>
        <taxon>Desulfovibrionales</taxon>
        <taxon>Desulfovibrionaceae</taxon>
        <taxon>Solidesulfovibrio</taxon>
    </lineage>
</organism>
<gene>
    <name evidence="1" type="ORF">DFW101_0698</name>
</gene>
<dbReference type="Pfam" id="PF10604">
    <property type="entry name" value="Polyketide_cyc2"/>
    <property type="match status" value="1"/>
</dbReference>
<evidence type="ECO:0000313" key="1">
    <source>
        <dbReference type="EMBL" id="EHJ46715.1"/>
    </source>
</evidence>
<reference evidence="2" key="1">
    <citation type="journal article" date="2015" name="Genome Announc.">
        <title>High-Quality Draft Genome Sequence of Desulfovibrio carbinoliphilus FW-101-2B, an Organic Acid-Oxidizing Sulfate-Reducing Bacterium Isolated from Uranium(VI)-Contaminated Groundwater.</title>
        <authorList>
            <person name="Ramsay B.D."/>
            <person name="Hwang C."/>
            <person name="Woo H.L."/>
            <person name="Carroll S.L."/>
            <person name="Lucas S."/>
            <person name="Han J."/>
            <person name="Lapidus A.L."/>
            <person name="Cheng J.F."/>
            <person name="Goodwin L.A."/>
            <person name="Pitluck S."/>
            <person name="Peters L."/>
            <person name="Chertkov O."/>
            <person name="Held B."/>
            <person name="Detter J.C."/>
            <person name="Han C.S."/>
            <person name="Tapia R."/>
            <person name="Land M.L."/>
            <person name="Hauser L.J."/>
            <person name="Kyrpides N.C."/>
            <person name="Ivanova N.N."/>
            <person name="Mikhailova N."/>
            <person name="Pagani I."/>
            <person name="Woyke T."/>
            <person name="Arkin A.P."/>
            <person name="Dehal P."/>
            <person name="Chivian D."/>
            <person name="Criddle C.S."/>
            <person name="Wu W."/>
            <person name="Chakraborty R."/>
            <person name="Hazen T.C."/>
            <person name="Fields M.W."/>
        </authorList>
    </citation>
    <scope>NUCLEOTIDE SEQUENCE [LARGE SCALE GENOMIC DNA]</scope>
    <source>
        <strain evidence="2">FW-101-2B</strain>
    </source>
</reference>
<dbReference type="EMBL" id="CM001368">
    <property type="protein sequence ID" value="EHJ46715.1"/>
    <property type="molecule type" value="Genomic_DNA"/>
</dbReference>
<dbReference type="SUPFAM" id="SSF55961">
    <property type="entry name" value="Bet v1-like"/>
    <property type="match status" value="1"/>
</dbReference>
<accession>G7Q3S5</accession>